<dbReference type="Pfam" id="PF03920">
    <property type="entry name" value="TLE_N"/>
    <property type="match status" value="1"/>
</dbReference>
<dbReference type="STRING" id="32507.ENSNBRP00000001290"/>
<dbReference type="GO" id="GO:0005667">
    <property type="term" value="C:transcription regulator complex"/>
    <property type="evidence" value="ECO:0007669"/>
    <property type="project" value="TreeGrafter"/>
</dbReference>
<comment type="subcellular location">
    <subcellularLocation>
        <location evidence="1">Nucleus</location>
    </subcellularLocation>
</comment>
<dbReference type="PANTHER" id="PTHR10814">
    <property type="entry name" value="TRANSDUCIN-LIKE ENHANCER PROTEIN"/>
    <property type="match status" value="1"/>
</dbReference>
<dbReference type="GO" id="GO:0003714">
    <property type="term" value="F:transcription corepressor activity"/>
    <property type="evidence" value="ECO:0007669"/>
    <property type="project" value="TreeGrafter"/>
</dbReference>
<dbReference type="PANTHER" id="PTHR10814:SF33">
    <property type="entry name" value="TRANSDUCIN-LIKE ENHANCER PROTEIN 7"/>
    <property type="match status" value="1"/>
</dbReference>
<dbReference type="Bgee" id="ENSNBRG00000001072">
    <property type="expression patterns" value="Expressed in brain and 4 other cell types or tissues"/>
</dbReference>
<evidence type="ECO:0000313" key="6">
    <source>
        <dbReference type="Proteomes" id="UP000261580"/>
    </source>
</evidence>
<dbReference type="AlphaFoldDB" id="A0A3Q4G010"/>
<evidence type="ECO:0000256" key="3">
    <source>
        <dbReference type="ARBA" id="ARBA00023242"/>
    </source>
</evidence>
<evidence type="ECO:0000256" key="2">
    <source>
        <dbReference type="ARBA" id="ARBA00005969"/>
    </source>
</evidence>
<dbReference type="GeneTree" id="ENSGT01030000234519"/>
<protein>
    <recommendedName>
        <fullName evidence="4">Groucho/TLE N-terminal Q-rich domain-containing protein</fullName>
    </recommendedName>
</protein>
<organism evidence="5 6">
    <name type="scientific">Neolamprologus brichardi</name>
    <name type="common">Fairy cichlid</name>
    <name type="synonym">Lamprologus brichardi</name>
    <dbReference type="NCBI Taxonomy" id="32507"/>
    <lineage>
        <taxon>Eukaryota</taxon>
        <taxon>Metazoa</taxon>
        <taxon>Chordata</taxon>
        <taxon>Craniata</taxon>
        <taxon>Vertebrata</taxon>
        <taxon>Euteleostomi</taxon>
        <taxon>Actinopterygii</taxon>
        <taxon>Neopterygii</taxon>
        <taxon>Teleostei</taxon>
        <taxon>Neoteleostei</taxon>
        <taxon>Acanthomorphata</taxon>
        <taxon>Ovalentaria</taxon>
        <taxon>Cichlomorphae</taxon>
        <taxon>Cichliformes</taxon>
        <taxon>Cichlidae</taxon>
        <taxon>African cichlids</taxon>
        <taxon>Pseudocrenilabrinae</taxon>
        <taxon>Lamprologini</taxon>
        <taxon>Neolamprologus</taxon>
    </lineage>
</organism>
<dbReference type="InterPro" id="IPR005617">
    <property type="entry name" value="Groucho/TLE_N"/>
</dbReference>
<keyword evidence="3" id="KW-0539">Nucleus</keyword>
<accession>A0A3Q4G010</accession>
<name>A0A3Q4G010_NEOBR</name>
<dbReference type="Proteomes" id="UP000261580">
    <property type="component" value="Unassembled WGS sequence"/>
</dbReference>
<reference evidence="5" key="2">
    <citation type="submission" date="2025-09" db="UniProtKB">
        <authorList>
            <consortium name="Ensembl"/>
        </authorList>
    </citation>
    <scope>IDENTIFICATION</scope>
</reference>
<dbReference type="Ensembl" id="ENSNBRT00000001349.1">
    <property type="protein sequence ID" value="ENSNBRP00000001290.1"/>
    <property type="gene ID" value="ENSNBRG00000001072.1"/>
</dbReference>
<dbReference type="InterPro" id="IPR009146">
    <property type="entry name" value="Groucho_enhance"/>
</dbReference>
<keyword evidence="6" id="KW-1185">Reference proteome</keyword>
<dbReference type="GO" id="GO:0090090">
    <property type="term" value="P:negative regulation of canonical Wnt signaling pathway"/>
    <property type="evidence" value="ECO:0007669"/>
    <property type="project" value="TreeGrafter"/>
</dbReference>
<evidence type="ECO:0000313" key="5">
    <source>
        <dbReference type="Ensembl" id="ENSNBRP00000001290.1"/>
    </source>
</evidence>
<feature type="domain" description="Groucho/TLE N-terminal Q-rich" evidence="4">
    <location>
        <begin position="1"/>
        <end position="72"/>
    </location>
</feature>
<dbReference type="OMA" id="PRKTHSQ"/>
<sequence length="146" mass="15751">IQRHYVMYYEMSYGLNIEMHKQTEIAKRLNVICAQLIPFLSQEVGHTHTHARCVTFSPLSFLSCQQLQAQHLSQHAQGLPVGPHPSGLPHPSLALSSGSGLLALSGALGAQLAAKDERAHLEAAAFRPVPGKPGVDPLGENVLSFL</sequence>
<evidence type="ECO:0000259" key="4">
    <source>
        <dbReference type="Pfam" id="PF03920"/>
    </source>
</evidence>
<evidence type="ECO:0000256" key="1">
    <source>
        <dbReference type="ARBA" id="ARBA00004123"/>
    </source>
</evidence>
<dbReference type="GO" id="GO:0005634">
    <property type="term" value="C:nucleus"/>
    <property type="evidence" value="ECO:0007669"/>
    <property type="project" value="UniProtKB-SubCell"/>
</dbReference>
<proteinExistence type="inferred from homology"/>
<comment type="similarity">
    <text evidence="2">Belongs to the WD repeat Groucho/TLE family.</text>
</comment>
<reference evidence="5" key="1">
    <citation type="submission" date="2025-08" db="UniProtKB">
        <authorList>
            <consortium name="Ensembl"/>
        </authorList>
    </citation>
    <scope>IDENTIFICATION</scope>
</reference>